<dbReference type="RefSeq" id="WP_377356942.1">
    <property type="nucleotide sequence ID" value="NZ_JBHTCM010000006.1"/>
</dbReference>
<feature type="compositionally biased region" description="Gly residues" evidence="10">
    <location>
        <begin position="603"/>
        <end position="614"/>
    </location>
</feature>
<dbReference type="SUPFAM" id="SSF100920">
    <property type="entry name" value="Heat shock protein 70kD (HSP70), peptide-binding domain"/>
    <property type="match status" value="1"/>
</dbReference>
<dbReference type="PANTHER" id="PTHR19375">
    <property type="entry name" value="HEAT SHOCK PROTEIN 70KDA"/>
    <property type="match status" value="1"/>
</dbReference>
<dbReference type="InterPro" id="IPR029047">
    <property type="entry name" value="HSP70_peptide-bd_sf"/>
</dbReference>
<keyword evidence="9" id="KW-0175">Coiled coil</keyword>
<dbReference type="SUPFAM" id="SSF100934">
    <property type="entry name" value="Heat shock protein 70kD (HSP70), C-terminal subdomain"/>
    <property type="match status" value="1"/>
</dbReference>
<evidence type="ECO:0000256" key="3">
    <source>
        <dbReference type="ARBA" id="ARBA00022553"/>
    </source>
</evidence>
<dbReference type="InterPro" id="IPR013126">
    <property type="entry name" value="Hsp_70_fam"/>
</dbReference>
<evidence type="ECO:0000256" key="8">
    <source>
        <dbReference type="RuleBase" id="RU003322"/>
    </source>
</evidence>
<evidence type="ECO:0000256" key="7">
    <source>
        <dbReference type="HAMAP-Rule" id="MF_00332"/>
    </source>
</evidence>
<keyword evidence="3 7" id="KW-0597">Phosphoprotein</keyword>
<evidence type="ECO:0000256" key="5">
    <source>
        <dbReference type="ARBA" id="ARBA00022840"/>
    </source>
</evidence>
<accession>A0ABW2KR75</accession>
<dbReference type="Gene3D" id="3.30.420.40">
    <property type="match status" value="2"/>
</dbReference>
<dbReference type="NCBIfam" id="NF003520">
    <property type="entry name" value="PRK05183.1"/>
    <property type="match status" value="1"/>
</dbReference>
<reference evidence="12" key="1">
    <citation type="journal article" date="2019" name="Int. J. Syst. Evol. Microbiol.">
        <title>The Global Catalogue of Microorganisms (GCM) 10K type strain sequencing project: providing services to taxonomists for standard genome sequencing and annotation.</title>
        <authorList>
            <consortium name="The Broad Institute Genomics Platform"/>
            <consortium name="The Broad Institute Genome Sequencing Center for Infectious Disease"/>
            <person name="Wu L."/>
            <person name="Ma J."/>
        </authorList>
    </citation>
    <scope>NUCLEOTIDE SEQUENCE [LARGE SCALE GENOMIC DNA]</scope>
    <source>
        <strain evidence="12">CGMCC 1.16275</strain>
    </source>
</reference>
<name>A0ABW2KR75_9PROT</name>
<keyword evidence="12" id="KW-1185">Reference proteome</keyword>
<keyword evidence="4 7" id="KW-0547">Nucleotide-binding</keyword>
<dbReference type="InterPro" id="IPR018181">
    <property type="entry name" value="Heat_shock_70_CS"/>
</dbReference>
<dbReference type="InterPro" id="IPR012725">
    <property type="entry name" value="Chaperone_DnaK"/>
</dbReference>
<evidence type="ECO:0000256" key="9">
    <source>
        <dbReference type="SAM" id="Coils"/>
    </source>
</evidence>
<proteinExistence type="evidence at transcript level"/>
<evidence type="ECO:0000313" key="12">
    <source>
        <dbReference type="Proteomes" id="UP001596456"/>
    </source>
</evidence>
<comment type="function">
    <text evidence="7">Acts as a chaperone.</text>
</comment>
<keyword evidence="6 7" id="KW-0346">Stress response</keyword>
<comment type="similarity">
    <text evidence="1 7 8">Belongs to the heat shock protein 70 family.</text>
</comment>
<dbReference type="InterPro" id="IPR043129">
    <property type="entry name" value="ATPase_NBD"/>
</dbReference>
<dbReference type="PROSITE" id="PS01036">
    <property type="entry name" value="HSP70_3"/>
    <property type="match status" value="1"/>
</dbReference>
<gene>
    <name evidence="7 11" type="primary">dnaK</name>
    <name evidence="11" type="ORF">ACFQPS_04930</name>
</gene>
<dbReference type="PROSITE" id="PS00329">
    <property type="entry name" value="HSP70_2"/>
    <property type="match status" value="1"/>
</dbReference>
<dbReference type="Proteomes" id="UP001596456">
    <property type="component" value="Unassembled WGS sequence"/>
</dbReference>
<keyword evidence="5 7" id="KW-0067">ATP-binding</keyword>
<evidence type="ECO:0000256" key="10">
    <source>
        <dbReference type="SAM" id="MobiDB-lite"/>
    </source>
</evidence>
<dbReference type="Gene3D" id="1.20.1270.10">
    <property type="match status" value="1"/>
</dbReference>
<dbReference type="HAMAP" id="MF_00332">
    <property type="entry name" value="DnaK"/>
    <property type="match status" value="1"/>
</dbReference>
<evidence type="ECO:0000256" key="2">
    <source>
        <dbReference type="ARBA" id="ARBA00014415"/>
    </source>
</evidence>
<dbReference type="InterPro" id="IPR029048">
    <property type="entry name" value="HSP70_C_sf"/>
</dbReference>
<dbReference type="Pfam" id="PF00012">
    <property type="entry name" value="HSP70"/>
    <property type="match status" value="1"/>
</dbReference>
<dbReference type="PROSITE" id="PS00297">
    <property type="entry name" value="HSP70_1"/>
    <property type="match status" value="1"/>
</dbReference>
<feature type="region of interest" description="Disordered" evidence="10">
    <location>
        <begin position="598"/>
        <end position="640"/>
    </location>
</feature>
<evidence type="ECO:0000256" key="4">
    <source>
        <dbReference type="ARBA" id="ARBA00022741"/>
    </source>
</evidence>
<evidence type="ECO:0000256" key="1">
    <source>
        <dbReference type="ARBA" id="ARBA00007381"/>
    </source>
</evidence>
<dbReference type="NCBIfam" id="TIGR02350">
    <property type="entry name" value="prok_dnaK"/>
    <property type="match status" value="1"/>
</dbReference>
<dbReference type="SUPFAM" id="SSF53067">
    <property type="entry name" value="Actin-like ATPase domain"/>
    <property type="match status" value="2"/>
</dbReference>
<protein>
    <recommendedName>
        <fullName evidence="2 7">Chaperone protein DnaK</fullName>
    </recommendedName>
    <alternativeName>
        <fullName evidence="7">HSP70</fullName>
    </alternativeName>
    <alternativeName>
        <fullName evidence="7">Heat shock 70 kDa protein</fullName>
    </alternativeName>
    <alternativeName>
        <fullName evidence="7">Heat shock protein 70</fullName>
    </alternativeName>
</protein>
<sequence>MSKVIGIDLGTTNSCVAIMEGAQAKVIENAEGARTTPSMVAFTQGGERLVGQPAKRQAVTNPENTFFAIKRLIGRRYDDPLTQKDKGLVPYRIVGGKNGDAWVESHGKQYSPSEISAFILQKMKETAENYLGEKVTQAVITVPAYFNDSQRQATKDAGKIAGLEVLRIINEPTAAALAYGMEKKGTGTIAVYDLGGGTFDISVLEIGDGVFEVKSTNGDTFLGGEDFDAKIIDYLAEEFQKEQGIDLRKDRLALQRLKEAAEKAKIELSASMQTEVNLPFITADASGPKHLNIKLTRAKLEALVDDLVRRTIEPCKAALKDAGLKASEIDEVILVGGMTRMPKIIETVKQFFGREPHRGVNPDEVVAVGAAIQGGVLKGEVKDVLLLDVTPLSLGIETLGGVFTRLIDRNTTIPTKKSQVFSTAEDNQTAVTIRVFQGEREMAADNKMLGQFDLMGIPSAPRGVPQIEVTFDIDANGIVNVSAKDKATGKEQTIRIQASGGLSDADIDRMVKDAEAHAADDKKRRELVEARNQADGLIHTTERTLSENGDKLPGAEKSAAEAAIAELRTAMAADDVADIKAKTDALAQASMKLGEALYKAGQETGGPGAPGGDAGTSESGGEKVVDADFEEVDDDRKKSA</sequence>
<dbReference type="Gene3D" id="2.60.34.10">
    <property type="entry name" value="Substrate Binding Domain Of DNAk, Chain A, domain 1"/>
    <property type="match status" value="1"/>
</dbReference>
<comment type="caution">
    <text evidence="11">The sequence shown here is derived from an EMBL/GenBank/DDBJ whole genome shotgun (WGS) entry which is preliminary data.</text>
</comment>
<keyword evidence="7" id="KW-0143">Chaperone</keyword>
<comment type="induction">
    <text evidence="7">By stress conditions e.g. heat shock.</text>
</comment>
<organism evidence="11 12">
    <name type="scientific">Rhodocista pekingensis</name>
    <dbReference type="NCBI Taxonomy" id="201185"/>
    <lineage>
        <taxon>Bacteria</taxon>
        <taxon>Pseudomonadati</taxon>
        <taxon>Pseudomonadota</taxon>
        <taxon>Alphaproteobacteria</taxon>
        <taxon>Rhodospirillales</taxon>
        <taxon>Azospirillaceae</taxon>
        <taxon>Rhodocista</taxon>
    </lineage>
</organism>
<feature type="coiled-coil region" evidence="9">
    <location>
        <begin position="247"/>
        <end position="274"/>
    </location>
</feature>
<evidence type="ECO:0000256" key="6">
    <source>
        <dbReference type="ARBA" id="ARBA00023016"/>
    </source>
</evidence>
<dbReference type="Gene3D" id="3.90.640.10">
    <property type="entry name" value="Actin, Chain A, domain 4"/>
    <property type="match status" value="1"/>
</dbReference>
<evidence type="ECO:0000313" key="11">
    <source>
        <dbReference type="EMBL" id="MFC7332497.1"/>
    </source>
</evidence>
<dbReference type="CDD" id="cd11733">
    <property type="entry name" value="ASKHA_NBD_HSP70_HSPA9"/>
    <property type="match status" value="1"/>
</dbReference>
<dbReference type="EMBL" id="JBHTCM010000006">
    <property type="protein sequence ID" value="MFC7332497.1"/>
    <property type="molecule type" value="Genomic_DNA"/>
</dbReference>
<dbReference type="PRINTS" id="PR00301">
    <property type="entry name" value="HEATSHOCK70"/>
</dbReference>
<feature type="modified residue" description="Phosphothreonine; by autocatalysis" evidence="7">
    <location>
        <position position="198"/>
    </location>
</feature>
<dbReference type="NCBIfam" id="NF001413">
    <property type="entry name" value="PRK00290.1"/>
    <property type="match status" value="1"/>
</dbReference>